<sequence>MAVNTIIHGFNLSEEKTIEEINSKVRIFHHEESGARLLHMENDDENKFFSIAFRTPPSNSKGIPHILEHSVLCGSRKFPSKEPFVELIKGS</sequence>
<accession>A0A383CP52</accession>
<name>A0A383CP52_9ZZZZ</name>
<reference evidence="1" key="1">
    <citation type="submission" date="2018-05" db="EMBL/GenBank/DDBJ databases">
        <authorList>
            <person name="Lanie J.A."/>
            <person name="Ng W.-L."/>
            <person name="Kazmierczak K.M."/>
            <person name="Andrzejewski T.M."/>
            <person name="Davidsen T.M."/>
            <person name="Wayne K.J."/>
            <person name="Tettelin H."/>
            <person name="Glass J.I."/>
            <person name="Rusch D."/>
            <person name="Podicherti R."/>
            <person name="Tsui H.-C.T."/>
            <person name="Winkler M.E."/>
        </authorList>
    </citation>
    <scope>NUCLEOTIDE SEQUENCE</scope>
</reference>
<dbReference type="InterPro" id="IPR011249">
    <property type="entry name" value="Metalloenz_LuxS/M16"/>
</dbReference>
<dbReference type="Gene3D" id="3.30.830.10">
    <property type="entry name" value="Metalloenzyme, LuxS/M16 peptidase-like"/>
    <property type="match status" value="1"/>
</dbReference>
<dbReference type="GO" id="GO:0046872">
    <property type="term" value="F:metal ion binding"/>
    <property type="evidence" value="ECO:0007669"/>
    <property type="project" value="InterPro"/>
</dbReference>
<dbReference type="GO" id="GO:0004222">
    <property type="term" value="F:metalloendopeptidase activity"/>
    <property type="evidence" value="ECO:0007669"/>
    <property type="project" value="TreeGrafter"/>
</dbReference>
<gene>
    <name evidence="1" type="ORF">METZ01_LOCUS486677</name>
</gene>
<dbReference type="SUPFAM" id="SSF63411">
    <property type="entry name" value="LuxS/MPP-like metallohydrolase"/>
    <property type="match status" value="1"/>
</dbReference>
<proteinExistence type="predicted"/>
<feature type="non-terminal residue" evidence="1">
    <location>
        <position position="91"/>
    </location>
</feature>
<dbReference type="PANTHER" id="PTHR43016">
    <property type="entry name" value="PRESEQUENCE PROTEASE"/>
    <property type="match status" value="1"/>
</dbReference>
<evidence type="ECO:0000313" key="1">
    <source>
        <dbReference type="EMBL" id="SVE33823.1"/>
    </source>
</evidence>
<dbReference type="AlphaFoldDB" id="A0A383CP52"/>
<dbReference type="EMBL" id="UINC01210386">
    <property type="protein sequence ID" value="SVE33823.1"/>
    <property type="molecule type" value="Genomic_DNA"/>
</dbReference>
<protein>
    <recommendedName>
        <fullName evidence="2">Peptidase M16 N-terminal domain-containing protein</fullName>
    </recommendedName>
</protein>
<evidence type="ECO:0008006" key="2">
    <source>
        <dbReference type="Google" id="ProtNLM"/>
    </source>
</evidence>
<organism evidence="1">
    <name type="scientific">marine metagenome</name>
    <dbReference type="NCBI Taxonomy" id="408172"/>
    <lineage>
        <taxon>unclassified sequences</taxon>
        <taxon>metagenomes</taxon>
        <taxon>ecological metagenomes</taxon>
    </lineage>
</organism>
<dbReference type="PANTHER" id="PTHR43016:SF13">
    <property type="entry name" value="PRESEQUENCE PROTEASE, MITOCHONDRIAL"/>
    <property type="match status" value="1"/>
</dbReference>
<dbReference type="GO" id="GO:0016485">
    <property type="term" value="P:protein processing"/>
    <property type="evidence" value="ECO:0007669"/>
    <property type="project" value="TreeGrafter"/>
</dbReference>